<proteinExistence type="predicted"/>
<name>X0ZFE0_9ZZZZ</name>
<feature type="non-terminal residue" evidence="1">
    <location>
        <position position="138"/>
    </location>
</feature>
<accession>X0ZFE0</accession>
<organism evidence="1">
    <name type="scientific">marine sediment metagenome</name>
    <dbReference type="NCBI Taxonomy" id="412755"/>
    <lineage>
        <taxon>unclassified sequences</taxon>
        <taxon>metagenomes</taxon>
        <taxon>ecological metagenomes</taxon>
    </lineage>
</organism>
<comment type="caution">
    <text evidence="1">The sequence shown here is derived from an EMBL/GenBank/DDBJ whole genome shotgun (WGS) entry which is preliminary data.</text>
</comment>
<evidence type="ECO:0008006" key="2">
    <source>
        <dbReference type="Google" id="ProtNLM"/>
    </source>
</evidence>
<sequence length="138" mass="14354">MMKMNTKNFWVLALLVVLLTGVVLTSGCVNTGGGTPELYIPVGQSLTGAIQVRGSDTYYSVNIETLRAYGGAPLSGYTWTVASLSALPPGTTVDPLTGIFHSSGGMLVPGTHTFDMTVSDGSRTATGTFTFVVNTGEI</sequence>
<reference evidence="1" key="1">
    <citation type="journal article" date="2014" name="Front. Microbiol.">
        <title>High frequency of phylogenetically diverse reductive dehalogenase-homologous genes in deep subseafloor sedimentary metagenomes.</title>
        <authorList>
            <person name="Kawai M."/>
            <person name="Futagami T."/>
            <person name="Toyoda A."/>
            <person name="Takaki Y."/>
            <person name="Nishi S."/>
            <person name="Hori S."/>
            <person name="Arai W."/>
            <person name="Tsubouchi T."/>
            <person name="Morono Y."/>
            <person name="Uchiyama I."/>
            <person name="Ito T."/>
            <person name="Fujiyama A."/>
            <person name="Inagaki F."/>
            <person name="Takami H."/>
        </authorList>
    </citation>
    <scope>NUCLEOTIDE SEQUENCE</scope>
    <source>
        <strain evidence="1">Expedition CK06-06</strain>
    </source>
</reference>
<dbReference type="AlphaFoldDB" id="X0ZFE0"/>
<evidence type="ECO:0000313" key="1">
    <source>
        <dbReference type="EMBL" id="GAG59033.1"/>
    </source>
</evidence>
<dbReference type="InterPro" id="IPR013783">
    <property type="entry name" value="Ig-like_fold"/>
</dbReference>
<gene>
    <name evidence="1" type="ORF">S01H4_07080</name>
</gene>
<dbReference type="EMBL" id="BART01002269">
    <property type="protein sequence ID" value="GAG59033.1"/>
    <property type="molecule type" value="Genomic_DNA"/>
</dbReference>
<dbReference type="InterPro" id="IPR015919">
    <property type="entry name" value="Cadherin-like_sf"/>
</dbReference>
<dbReference type="SUPFAM" id="SSF49313">
    <property type="entry name" value="Cadherin-like"/>
    <property type="match status" value="1"/>
</dbReference>
<dbReference type="GO" id="GO:0005509">
    <property type="term" value="F:calcium ion binding"/>
    <property type="evidence" value="ECO:0007669"/>
    <property type="project" value="InterPro"/>
</dbReference>
<dbReference type="Gene3D" id="2.60.40.10">
    <property type="entry name" value="Immunoglobulins"/>
    <property type="match status" value="1"/>
</dbReference>
<dbReference type="PROSITE" id="PS51257">
    <property type="entry name" value="PROKAR_LIPOPROTEIN"/>
    <property type="match status" value="1"/>
</dbReference>
<dbReference type="GO" id="GO:0016020">
    <property type="term" value="C:membrane"/>
    <property type="evidence" value="ECO:0007669"/>
    <property type="project" value="InterPro"/>
</dbReference>
<protein>
    <recommendedName>
        <fullName evidence="2">Dystroglycan-type cadherin-like domain-containing protein</fullName>
    </recommendedName>
</protein>